<dbReference type="GO" id="GO:0004497">
    <property type="term" value="F:monooxygenase activity"/>
    <property type="evidence" value="ECO:0007669"/>
    <property type="project" value="UniProtKB-KW"/>
</dbReference>
<proteinExistence type="inferred from homology"/>
<accession>A0A484MU34</accession>
<evidence type="ECO:0000256" key="2">
    <source>
        <dbReference type="ARBA" id="ARBA00010617"/>
    </source>
</evidence>
<feature type="binding site" description="axial binding residue" evidence="6">
    <location>
        <position position="461"/>
    </location>
    <ligand>
        <name>heme</name>
        <dbReference type="ChEBI" id="CHEBI:30413"/>
    </ligand>
    <ligandPart>
        <name>Fe</name>
        <dbReference type="ChEBI" id="CHEBI:18248"/>
    </ligandPart>
</feature>
<evidence type="ECO:0000256" key="8">
    <source>
        <dbReference type="SAM" id="Phobius"/>
    </source>
</evidence>
<dbReference type="PROSITE" id="PS00086">
    <property type="entry name" value="CYTOCHROME_P450"/>
    <property type="match status" value="1"/>
</dbReference>
<dbReference type="GO" id="GO:0016705">
    <property type="term" value="F:oxidoreductase activity, acting on paired donors, with incorporation or reduction of molecular oxygen"/>
    <property type="evidence" value="ECO:0007669"/>
    <property type="project" value="InterPro"/>
</dbReference>
<name>A0A484MU34_9ASTE</name>
<keyword evidence="4 7" id="KW-0560">Oxidoreductase</keyword>
<keyword evidence="3 6" id="KW-0479">Metal-binding</keyword>
<dbReference type="PRINTS" id="PR00463">
    <property type="entry name" value="EP450I"/>
</dbReference>
<gene>
    <name evidence="9" type="ORF">CCAM_LOCUS33472</name>
</gene>
<keyword evidence="10" id="KW-1185">Reference proteome</keyword>
<dbReference type="CDD" id="cd11064">
    <property type="entry name" value="CYP86A"/>
    <property type="match status" value="1"/>
</dbReference>
<dbReference type="InterPro" id="IPR002401">
    <property type="entry name" value="Cyt_P450_E_grp-I"/>
</dbReference>
<keyword evidence="8" id="KW-0472">Membrane</keyword>
<dbReference type="AlphaFoldDB" id="A0A484MU34"/>
<dbReference type="GO" id="GO:0006629">
    <property type="term" value="P:lipid metabolic process"/>
    <property type="evidence" value="ECO:0007669"/>
    <property type="project" value="UniProtKB-ARBA"/>
</dbReference>
<evidence type="ECO:0000313" key="10">
    <source>
        <dbReference type="Proteomes" id="UP000595140"/>
    </source>
</evidence>
<dbReference type="Pfam" id="PF00067">
    <property type="entry name" value="p450"/>
    <property type="match status" value="1"/>
</dbReference>
<evidence type="ECO:0000256" key="4">
    <source>
        <dbReference type="ARBA" id="ARBA00023002"/>
    </source>
</evidence>
<dbReference type="InterPro" id="IPR001128">
    <property type="entry name" value="Cyt_P450"/>
</dbReference>
<protein>
    <recommendedName>
        <fullName evidence="11">Cytochrome P450</fullName>
    </recommendedName>
</protein>
<dbReference type="GO" id="GO:0020037">
    <property type="term" value="F:heme binding"/>
    <property type="evidence" value="ECO:0007669"/>
    <property type="project" value="InterPro"/>
</dbReference>
<evidence type="ECO:0000256" key="1">
    <source>
        <dbReference type="ARBA" id="ARBA00001971"/>
    </source>
</evidence>
<dbReference type="PANTHER" id="PTHR24296">
    <property type="entry name" value="CYTOCHROME P450"/>
    <property type="match status" value="1"/>
</dbReference>
<dbReference type="PRINTS" id="PR00385">
    <property type="entry name" value="P450"/>
</dbReference>
<dbReference type="Gene3D" id="1.10.630.10">
    <property type="entry name" value="Cytochrome P450"/>
    <property type="match status" value="1"/>
</dbReference>
<dbReference type="SUPFAM" id="SSF48264">
    <property type="entry name" value="Cytochrome P450"/>
    <property type="match status" value="1"/>
</dbReference>
<organism evidence="9 10">
    <name type="scientific">Cuscuta campestris</name>
    <dbReference type="NCBI Taxonomy" id="132261"/>
    <lineage>
        <taxon>Eukaryota</taxon>
        <taxon>Viridiplantae</taxon>
        <taxon>Streptophyta</taxon>
        <taxon>Embryophyta</taxon>
        <taxon>Tracheophyta</taxon>
        <taxon>Spermatophyta</taxon>
        <taxon>Magnoliopsida</taxon>
        <taxon>eudicotyledons</taxon>
        <taxon>Gunneridae</taxon>
        <taxon>Pentapetalae</taxon>
        <taxon>asterids</taxon>
        <taxon>lamiids</taxon>
        <taxon>Solanales</taxon>
        <taxon>Convolvulaceae</taxon>
        <taxon>Cuscuteae</taxon>
        <taxon>Cuscuta</taxon>
        <taxon>Cuscuta subgen. Grammica</taxon>
        <taxon>Cuscuta sect. Cleistogrammica</taxon>
    </lineage>
</organism>
<keyword evidence="6 7" id="KW-0349">Heme</keyword>
<dbReference type="OrthoDB" id="1470350at2759"/>
<comment type="similarity">
    <text evidence="2 7">Belongs to the cytochrome P450 family.</text>
</comment>
<dbReference type="Proteomes" id="UP000595140">
    <property type="component" value="Unassembled WGS sequence"/>
</dbReference>
<evidence type="ECO:0000256" key="6">
    <source>
        <dbReference type="PIRSR" id="PIRSR602401-1"/>
    </source>
</evidence>
<evidence type="ECO:0000256" key="3">
    <source>
        <dbReference type="ARBA" id="ARBA00022723"/>
    </source>
</evidence>
<evidence type="ECO:0008006" key="11">
    <source>
        <dbReference type="Google" id="ProtNLM"/>
    </source>
</evidence>
<keyword evidence="8" id="KW-0812">Transmembrane</keyword>
<keyword evidence="7" id="KW-0503">Monooxygenase</keyword>
<keyword evidence="8" id="KW-1133">Transmembrane helix</keyword>
<dbReference type="InterPro" id="IPR017972">
    <property type="entry name" value="Cyt_P450_CS"/>
</dbReference>
<feature type="transmembrane region" description="Helical" evidence="8">
    <location>
        <begin position="12"/>
        <end position="29"/>
    </location>
</feature>
<evidence type="ECO:0000313" key="9">
    <source>
        <dbReference type="EMBL" id="VFQ91696.1"/>
    </source>
</evidence>
<evidence type="ECO:0000256" key="7">
    <source>
        <dbReference type="RuleBase" id="RU000461"/>
    </source>
</evidence>
<dbReference type="InterPro" id="IPR036396">
    <property type="entry name" value="Cyt_P450_sf"/>
</dbReference>
<dbReference type="EMBL" id="OOIL02004480">
    <property type="protein sequence ID" value="VFQ91696.1"/>
    <property type="molecule type" value="Genomic_DNA"/>
</dbReference>
<sequence>MQPAGGLPYYYPMAILLALFLFALLFFCYSTMKPTPRNWPAVGMLPGLLRNAHRIHEFATDLVKAGGGTFVLKGPAFSDMDMLVTADPANIHHILSRNFSNYPKGPQFRKMFDILGDGIFNVDSHLWELHRKTTLSIFNHPRFFSLLEKNMWQKVENGLLPVLDFFVEKKTHFDLQEIFQRLTFDTISAIVLQEDPTSLSVGLPYIPAEKAFNLAVEALFYRHVVPESIWRLQNWLGVGKEKKLNQARRDLDDFIYSAIRRMREDDRSQGVSTELPDDRTLFAAFGKAYEEQKWMMTTTGSTEFLRDTFLSLIFAGRDTTSTALTWLFWLLARNSQVLAKVRQEIEETLNPDKQEMLRFFKAEETKKLVYLHGALCESLRLFPPVALEHKVAAGEDVLPSGHRVGPNTRVILSFYSTGRMAEAWGEDWAEFKPERWVCGGGRTRHQPSYKFPAFNAGPRTCLGKEMSFVQMKMVAAKMLHDYEFRVVDPSSVSTSDLIILQAKHGLIVQFTHRRK</sequence>
<dbReference type="GO" id="GO:0005506">
    <property type="term" value="F:iron ion binding"/>
    <property type="evidence" value="ECO:0007669"/>
    <property type="project" value="InterPro"/>
</dbReference>
<keyword evidence="5 6" id="KW-0408">Iron</keyword>
<reference evidence="9 10" key="1">
    <citation type="submission" date="2018-04" db="EMBL/GenBank/DDBJ databases">
        <authorList>
            <person name="Vogel A."/>
        </authorList>
    </citation>
    <scope>NUCLEOTIDE SEQUENCE [LARGE SCALE GENOMIC DNA]</scope>
</reference>
<comment type="cofactor">
    <cofactor evidence="1 6">
        <name>heme</name>
        <dbReference type="ChEBI" id="CHEBI:30413"/>
    </cofactor>
</comment>
<evidence type="ECO:0000256" key="5">
    <source>
        <dbReference type="ARBA" id="ARBA00023004"/>
    </source>
</evidence>